<accession>A0A2T0U421</accession>
<dbReference type="SUPFAM" id="SSF55909">
    <property type="entry name" value="Pentein"/>
    <property type="match status" value="1"/>
</dbReference>
<dbReference type="Gene3D" id="3.75.10.10">
    <property type="entry name" value="L-arginine/glycine Amidinotransferase, Chain A"/>
    <property type="match status" value="1"/>
</dbReference>
<dbReference type="PANTHER" id="PTHR43224">
    <property type="entry name" value="AMIDINOTRANSFERASE"/>
    <property type="match status" value="1"/>
</dbReference>
<organism evidence="1 2">
    <name type="scientific">Arcticibacter pallidicorallinus</name>
    <dbReference type="NCBI Taxonomy" id="1259464"/>
    <lineage>
        <taxon>Bacteria</taxon>
        <taxon>Pseudomonadati</taxon>
        <taxon>Bacteroidota</taxon>
        <taxon>Sphingobacteriia</taxon>
        <taxon>Sphingobacteriales</taxon>
        <taxon>Sphingobacteriaceae</taxon>
        <taxon>Arcticibacter</taxon>
    </lineage>
</organism>
<proteinExistence type="predicted"/>
<dbReference type="NCBIfam" id="NF046062">
    <property type="entry name" value="citrull_CtlX"/>
    <property type="match status" value="1"/>
</dbReference>
<dbReference type="Pfam" id="PF19420">
    <property type="entry name" value="DDAH_eukar"/>
    <property type="match status" value="1"/>
</dbReference>
<comment type="caution">
    <text evidence="1">The sequence shown here is derived from an EMBL/GenBank/DDBJ whole genome shotgun (WGS) entry which is preliminary data.</text>
</comment>
<dbReference type="InterPro" id="IPR014541">
    <property type="entry name" value="Amdntrnsf_FN0238"/>
</dbReference>
<dbReference type="EMBL" id="PVTH01000005">
    <property type="protein sequence ID" value="PRY52650.1"/>
    <property type="molecule type" value="Genomic_DNA"/>
</dbReference>
<keyword evidence="2" id="KW-1185">Reference proteome</keyword>
<protein>
    <recommendedName>
        <fullName evidence="3">Amidinotransferase</fullName>
    </recommendedName>
</protein>
<evidence type="ECO:0008006" key="3">
    <source>
        <dbReference type="Google" id="ProtNLM"/>
    </source>
</evidence>
<dbReference type="Proteomes" id="UP000238034">
    <property type="component" value="Unassembled WGS sequence"/>
</dbReference>
<name>A0A2T0U421_9SPHI</name>
<dbReference type="PANTHER" id="PTHR43224:SF1">
    <property type="entry name" value="AMIDINOTRANSFERASE"/>
    <property type="match status" value="1"/>
</dbReference>
<dbReference type="RefSeq" id="WP_106293071.1">
    <property type="nucleotide sequence ID" value="NZ_PVTH01000005.1"/>
</dbReference>
<dbReference type="AlphaFoldDB" id="A0A2T0U421"/>
<reference evidence="1 2" key="1">
    <citation type="submission" date="2018-03" db="EMBL/GenBank/DDBJ databases">
        <title>Genomic Encyclopedia of Type Strains, Phase III (KMG-III): the genomes of soil and plant-associated and newly described type strains.</title>
        <authorList>
            <person name="Whitman W."/>
        </authorList>
    </citation>
    <scope>NUCLEOTIDE SEQUENCE [LARGE SCALE GENOMIC DNA]</scope>
    <source>
        <strain evidence="1 2">CGMCC 1.9313</strain>
    </source>
</reference>
<gene>
    <name evidence="1" type="ORF">B0I27_105116</name>
</gene>
<evidence type="ECO:0000313" key="2">
    <source>
        <dbReference type="Proteomes" id="UP000238034"/>
    </source>
</evidence>
<dbReference type="PIRSF" id="PIRSF028188">
    <property type="entry name" value="Amdntrnsf_FN0238"/>
    <property type="match status" value="1"/>
</dbReference>
<dbReference type="OrthoDB" id="9788268at2"/>
<sequence>MQTTSRLLMIRPSEFAFNVQTAPSNVFQKAPSANEHVHEQVLREFDRFVAMLRENKVLVLVVDDDPEQDTPDAVFPNNWISTHEDGTLIIYPVEAENRRAERRMDIVKAIQNGYRFKHFVDLSFFELSGKFLEGTGSMVLDREYSVAYASISSRTDPDVLNYAANLLNYDVVSFHAADQAGRPIYHTNVMMCVGKGFALVCLESIHNEQERSGFLSSLIETNKEIIPVSLDQMNHFSANILQIENVEGESLIVMSSGAYKAMNEIQHSALTRYGRIIYSPLNTIERIGGGSARCMIAEIYPPKTMIL</sequence>
<evidence type="ECO:0000313" key="1">
    <source>
        <dbReference type="EMBL" id="PRY52650.1"/>
    </source>
</evidence>